<dbReference type="EMBL" id="NBSK02000008">
    <property type="protein sequence ID" value="KAJ0190876.1"/>
    <property type="molecule type" value="Genomic_DNA"/>
</dbReference>
<sequence>MVENSKNISTVKSVYNECYKIQMEEHGDRGITKLLMEIVGVTSTNTSFSIGFGLMDKEKDPKYIWSFKLGRYKTDVEWNSFIRDWNTLVNSLIFATYLRNYSKVESRATYHPENFVSTWTNQILNFYNDTNNRVESQYSKLKNSCIHKMLTLLDRYLLQSTFGDLHSYTIV</sequence>
<accession>A0A9R1UNX0</accession>
<evidence type="ECO:0000313" key="1">
    <source>
        <dbReference type="EMBL" id="KAJ0190876.1"/>
    </source>
</evidence>
<comment type="caution">
    <text evidence="1">The sequence shown here is derived from an EMBL/GenBank/DDBJ whole genome shotgun (WGS) entry which is preliminary data.</text>
</comment>
<name>A0A9R1UNX0_LACSA</name>
<dbReference type="AlphaFoldDB" id="A0A9R1UNX0"/>
<evidence type="ECO:0000313" key="2">
    <source>
        <dbReference type="Proteomes" id="UP000235145"/>
    </source>
</evidence>
<keyword evidence="2" id="KW-1185">Reference proteome</keyword>
<gene>
    <name evidence="1" type="ORF">LSAT_V11C800438680</name>
</gene>
<dbReference type="Proteomes" id="UP000235145">
    <property type="component" value="Unassembled WGS sequence"/>
</dbReference>
<organism evidence="1 2">
    <name type="scientific">Lactuca sativa</name>
    <name type="common">Garden lettuce</name>
    <dbReference type="NCBI Taxonomy" id="4236"/>
    <lineage>
        <taxon>Eukaryota</taxon>
        <taxon>Viridiplantae</taxon>
        <taxon>Streptophyta</taxon>
        <taxon>Embryophyta</taxon>
        <taxon>Tracheophyta</taxon>
        <taxon>Spermatophyta</taxon>
        <taxon>Magnoliopsida</taxon>
        <taxon>eudicotyledons</taxon>
        <taxon>Gunneridae</taxon>
        <taxon>Pentapetalae</taxon>
        <taxon>asterids</taxon>
        <taxon>campanulids</taxon>
        <taxon>Asterales</taxon>
        <taxon>Asteraceae</taxon>
        <taxon>Cichorioideae</taxon>
        <taxon>Cichorieae</taxon>
        <taxon>Lactucinae</taxon>
        <taxon>Lactuca</taxon>
    </lineage>
</organism>
<reference evidence="1 2" key="1">
    <citation type="journal article" date="2017" name="Nat. Commun.">
        <title>Genome assembly with in vitro proximity ligation data and whole-genome triplication in lettuce.</title>
        <authorList>
            <person name="Reyes-Chin-Wo S."/>
            <person name="Wang Z."/>
            <person name="Yang X."/>
            <person name="Kozik A."/>
            <person name="Arikit S."/>
            <person name="Song C."/>
            <person name="Xia L."/>
            <person name="Froenicke L."/>
            <person name="Lavelle D.O."/>
            <person name="Truco M.J."/>
            <person name="Xia R."/>
            <person name="Zhu S."/>
            <person name="Xu C."/>
            <person name="Xu H."/>
            <person name="Xu X."/>
            <person name="Cox K."/>
            <person name="Korf I."/>
            <person name="Meyers B.C."/>
            <person name="Michelmore R.W."/>
        </authorList>
    </citation>
    <scope>NUCLEOTIDE SEQUENCE [LARGE SCALE GENOMIC DNA]</scope>
    <source>
        <strain evidence="2">cv. Salinas</strain>
        <tissue evidence="1">Seedlings</tissue>
    </source>
</reference>
<protein>
    <submittedName>
        <fullName evidence="1">Uncharacterized protein</fullName>
    </submittedName>
</protein>
<proteinExistence type="predicted"/>